<feature type="transmembrane region" description="Helical" evidence="7">
    <location>
        <begin position="140"/>
        <end position="160"/>
    </location>
</feature>
<dbReference type="Pfam" id="PF00528">
    <property type="entry name" value="BPD_transp_1"/>
    <property type="match status" value="1"/>
</dbReference>
<evidence type="ECO:0000256" key="6">
    <source>
        <dbReference type="ARBA" id="ARBA00023136"/>
    </source>
</evidence>
<evidence type="ECO:0000256" key="7">
    <source>
        <dbReference type="RuleBase" id="RU363032"/>
    </source>
</evidence>
<dbReference type="PROSITE" id="PS50928">
    <property type="entry name" value="ABC_TM1"/>
    <property type="match status" value="1"/>
</dbReference>
<evidence type="ECO:0000256" key="1">
    <source>
        <dbReference type="ARBA" id="ARBA00004651"/>
    </source>
</evidence>
<organism evidence="9 10">
    <name type="scientific">Paenibacillus eucommiae</name>
    <dbReference type="NCBI Taxonomy" id="1355755"/>
    <lineage>
        <taxon>Bacteria</taxon>
        <taxon>Bacillati</taxon>
        <taxon>Bacillota</taxon>
        <taxon>Bacilli</taxon>
        <taxon>Bacillales</taxon>
        <taxon>Paenibacillaceae</taxon>
        <taxon>Paenibacillus</taxon>
    </lineage>
</organism>
<feature type="transmembrane region" description="Helical" evidence="7">
    <location>
        <begin position="108"/>
        <end position="128"/>
    </location>
</feature>
<comment type="similarity">
    <text evidence="7">Belongs to the binding-protein-dependent transport system permease family.</text>
</comment>
<name>A0ABS4J068_9BACL</name>
<dbReference type="RefSeq" id="WP_209974838.1">
    <property type="nucleotide sequence ID" value="NZ_JAGGLB010000017.1"/>
</dbReference>
<comment type="subcellular location">
    <subcellularLocation>
        <location evidence="1 7">Cell membrane</location>
        <topology evidence="1 7">Multi-pass membrane protein</topology>
    </subcellularLocation>
</comment>
<evidence type="ECO:0000256" key="3">
    <source>
        <dbReference type="ARBA" id="ARBA00022475"/>
    </source>
</evidence>
<keyword evidence="6 7" id="KW-0472">Membrane</keyword>
<evidence type="ECO:0000256" key="2">
    <source>
        <dbReference type="ARBA" id="ARBA00022448"/>
    </source>
</evidence>
<gene>
    <name evidence="9" type="ORF">J2Z66_004818</name>
</gene>
<keyword evidence="4 7" id="KW-0812">Transmembrane</keyword>
<dbReference type="Proteomes" id="UP001519287">
    <property type="component" value="Unassembled WGS sequence"/>
</dbReference>
<dbReference type="Gene3D" id="1.10.3720.10">
    <property type="entry name" value="MetI-like"/>
    <property type="match status" value="1"/>
</dbReference>
<dbReference type="PANTHER" id="PTHR43744:SF9">
    <property type="entry name" value="POLYGALACTURONAN_RHAMNOGALACTURONAN TRANSPORT SYSTEM PERMEASE PROTEIN YTCP"/>
    <property type="match status" value="1"/>
</dbReference>
<keyword evidence="10" id="KW-1185">Reference proteome</keyword>
<evidence type="ECO:0000313" key="9">
    <source>
        <dbReference type="EMBL" id="MBP1993201.1"/>
    </source>
</evidence>
<comment type="caution">
    <text evidence="9">The sequence shown here is derived from an EMBL/GenBank/DDBJ whole genome shotgun (WGS) entry which is preliminary data.</text>
</comment>
<dbReference type="InterPro" id="IPR035906">
    <property type="entry name" value="MetI-like_sf"/>
</dbReference>
<proteinExistence type="inferred from homology"/>
<accession>A0ABS4J068</accession>
<feature type="transmembrane region" description="Helical" evidence="7">
    <location>
        <begin position="76"/>
        <end position="96"/>
    </location>
</feature>
<evidence type="ECO:0000256" key="5">
    <source>
        <dbReference type="ARBA" id="ARBA00022989"/>
    </source>
</evidence>
<keyword evidence="3" id="KW-1003">Cell membrane</keyword>
<dbReference type="SUPFAM" id="SSF161098">
    <property type="entry name" value="MetI-like"/>
    <property type="match status" value="1"/>
</dbReference>
<keyword evidence="5 7" id="KW-1133">Transmembrane helix</keyword>
<feature type="domain" description="ABC transmembrane type-1" evidence="8">
    <location>
        <begin position="73"/>
        <end position="273"/>
    </location>
</feature>
<dbReference type="InterPro" id="IPR000515">
    <property type="entry name" value="MetI-like"/>
</dbReference>
<keyword evidence="2 7" id="KW-0813">Transport</keyword>
<dbReference type="PANTHER" id="PTHR43744">
    <property type="entry name" value="ABC TRANSPORTER PERMEASE PROTEIN MG189-RELATED-RELATED"/>
    <property type="match status" value="1"/>
</dbReference>
<feature type="transmembrane region" description="Helical" evidence="7">
    <location>
        <begin position="258"/>
        <end position="275"/>
    </location>
</feature>
<dbReference type="EMBL" id="JAGGLB010000017">
    <property type="protein sequence ID" value="MBP1993201.1"/>
    <property type="molecule type" value="Genomic_DNA"/>
</dbReference>
<reference evidence="9 10" key="1">
    <citation type="submission" date="2021-03" db="EMBL/GenBank/DDBJ databases">
        <title>Genomic Encyclopedia of Type Strains, Phase IV (KMG-IV): sequencing the most valuable type-strain genomes for metagenomic binning, comparative biology and taxonomic classification.</title>
        <authorList>
            <person name="Goeker M."/>
        </authorList>
    </citation>
    <scope>NUCLEOTIDE SEQUENCE [LARGE SCALE GENOMIC DNA]</scope>
    <source>
        <strain evidence="9 10">DSM 26048</strain>
    </source>
</reference>
<dbReference type="CDD" id="cd06261">
    <property type="entry name" value="TM_PBP2"/>
    <property type="match status" value="1"/>
</dbReference>
<evidence type="ECO:0000259" key="8">
    <source>
        <dbReference type="PROSITE" id="PS50928"/>
    </source>
</evidence>
<evidence type="ECO:0000313" key="10">
    <source>
        <dbReference type="Proteomes" id="UP001519287"/>
    </source>
</evidence>
<feature type="transmembrane region" description="Helical" evidence="7">
    <location>
        <begin position="12"/>
        <end position="34"/>
    </location>
</feature>
<feature type="transmembrane region" description="Helical" evidence="7">
    <location>
        <begin position="181"/>
        <end position="203"/>
    </location>
</feature>
<protein>
    <submittedName>
        <fullName evidence="9">ABC-type glycerol-3-phosphate transport system permease component</fullName>
    </submittedName>
</protein>
<sequence length="290" mass="32607">MPNYNKDWIFQLINNSLILILSVTMLAPLIHLLAVSLSNPLYASAKLVYFWPKGFQTDVYETILGMKLLWRSMGNTIYITVVGTALTLFIGTMLSFALSRPAMKGRKLILKAIVLTFIFSAPLIPSYLTVRELGLMNTLWALIIPGALSAFYIIIFKTFFQGISSELFDACKMDGCSEWRIYYRIILPLSKPVLATIGMFHAVGQWNSYFGAMLYIRDLGKQPLMLVLRSLVVEDDMNKLVNISKAVQMATTPTQLKAGIILFSILPILCVYPFLQKHFVKGAQLGSLKE</sequence>
<evidence type="ECO:0000256" key="4">
    <source>
        <dbReference type="ARBA" id="ARBA00022692"/>
    </source>
</evidence>